<reference evidence="1 2" key="1">
    <citation type="submission" date="2024-11" db="EMBL/GenBank/DDBJ databases">
        <title>Chromosome-level genome assembly of the freshwater bivalve Anodonta woodiana.</title>
        <authorList>
            <person name="Chen X."/>
        </authorList>
    </citation>
    <scope>NUCLEOTIDE SEQUENCE [LARGE SCALE GENOMIC DNA]</scope>
    <source>
        <strain evidence="1">MN2024</strain>
        <tissue evidence="1">Gills</tissue>
    </source>
</reference>
<organism evidence="1 2">
    <name type="scientific">Sinanodonta woodiana</name>
    <name type="common">Chinese pond mussel</name>
    <name type="synonym">Anodonta woodiana</name>
    <dbReference type="NCBI Taxonomy" id="1069815"/>
    <lineage>
        <taxon>Eukaryota</taxon>
        <taxon>Metazoa</taxon>
        <taxon>Spiralia</taxon>
        <taxon>Lophotrochozoa</taxon>
        <taxon>Mollusca</taxon>
        <taxon>Bivalvia</taxon>
        <taxon>Autobranchia</taxon>
        <taxon>Heteroconchia</taxon>
        <taxon>Palaeoheterodonta</taxon>
        <taxon>Unionida</taxon>
        <taxon>Unionoidea</taxon>
        <taxon>Unionidae</taxon>
        <taxon>Unioninae</taxon>
        <taxon>Sinanodonta</taxon>
    </lineage>
</organism>
<proteinExistence type="predicted"/>
<evidence type="ECO:0000313" key="2">
    <source>
        <dbReference type="Proteomes" id="UP001634394"/>
    </source>
</evidence>
<sequence>KLEATVCPIFKQGQTVRDNIRTEGSLVGASGRDTLTLEEPMTPDLFNRLDLIFIRGCIIHIEVK</sequence>
<evidence type="ECO:0000313" key="1">
    <source>
        <dbReference type="EMBL" id="KAL3867190.1"/>
    </source>
</evidence>
<dbReference type="AlphaFoldDB" id="A0ABD3W3L8"/>
<feature type="non-terminal residue" evidence="1">
    <location>
        <position position="64"/>
    </location>
</feature>
<gene>
    <name evidence="1" type="ORF">ACJMK2_044412</name>
</gene>
<keyword evidence="2" id="KW-1185">Reference proteome</keyword>
<dbReference type="EMBL" id="JBJQND010000009">
    <property type="protein sequence ID" value="KAL3867190.1"/>
    <property type="molecule type" value="Genomic_DNA"/>
</dbReference>
<feature type="non-terminal residue" evidence="1">
    <location>
        <position position="1"/>
    </location>
</feature>
<dbReference type="Proteomes" id="UP001634394">
    <property type="component" value="Unassembled WGS sequence"/>
</dbReference>
<protein>
    <submittedName>
        <fullName evidence="1">Uncharacterized protein</fullName>
    </submittedName>
</protein>
<accession>A0ABD3W3L8</accession>
<name>A0ABD3W3L8_SINWO</name>
<comment type="caution">
    <text evidence="1">The sequence shown here is derived from an EMBL/GenBank/DDBJ whole genome shotgun (WGS) entry which is preliminary data.</text>
</comment>